<accession>A0A0D3IAU2</accession>
<name>A0A0D3IAU2_EMIH1</name>
<sequence>MLLLSFSLPRQPCALPTLARRARPLSAAAVRDAGCERRLLRGVLAEALEKQRRKRFALTEQSGALERSQLPSEAKARAKAVARAEALPLLLRECDAAEAALSDLHARLYERRPDLPALRRAMEELGLEQRLELYDVDRAAMDQWGRPAGFDGLVVDSPRGVPILIGRQSFADPLLRRVARGADLWFQVRASRGSRVLLRTSMRRDLTRSHRECMEAAADLAAYFSPLRRHGEVEVMYTDSRHVAKRGGRVGQLKDGKKIGLLTAHPERAALLAREAQDEQGWPV</sequence>
<dbReference type="STRING" id="2903.R1BGC3"/>
<proteinExistence type="predicted"/>
<dbReference type="PaxDb" id="2903-EOD08377"/>
<dbReference type="AlphaFoldDB" id="A0A0D3IAU2"/>
<evidence type="ECO:0000313" key="2">
    <source>
        <dbReference type="Proteomes" id="UP000013827"/>
    </source>
</evidence>
<dbReference type="GeneID" id="17254567"/>
<dbReference type="EnsemblProtists" id="EOD08377">
    <property type="protein sequence ID" value="EOD08377"/>
    <property type="gene ID" value="EMIHUDRAFT_465582"/>
</dbReference>
<reference evidence="1" key="2">
    <citation type="submission" date="2024-10" db="UniProtKB">
        <authorList>
            <consortium name="EnsemblProtists"/>
        </authorList>
    </citation>
    <scope>IDENTIFICATION</scope>
</reference>
<dbReference type="Proteomes" id="UP000013827">
    <property type="component" value="Unassembled WGS sequence"/>
</dbReference>
<keyword evidence="2" id="KW-1185">Reference proteome</keyword>
<evidence type="ECO:0000313" key="1">
    <source>
        <dbReference type="EnsemblProtists" id="EOD08377"/>
    </source>
</evidence>
<reference evidence="2" key="1">
    <citation type="journal article" date="2013" name="Nature">
        <title>Pan genome of the phytoplankton Emiliania underpins its global distribution.</title>
        <authorList>
            <person name="Read B.A."/>
            <person name="Kegel J."/>
            <person name="Klute M.J."/>
            <person name="Kuo A."/>
            <person name="Lefebvre S.C."/>
            <person name="Maumus F."/>
            <person name="Mayer C."/>
            <person name="Miller J."/>
            <person name="Monier A."/>
            <person name="Salamov A."/>
            <person name="Young J."/>
            <person name="Aguilar M."/>
            <person name="Claverie J.M."/>
            <person name="Frickenhaus S."/>
            <person name="Gonzalez K."/>
            <person name="Herman E.K."/>
            <person name="Lin Y.C."/>
            <person name="Napier J."/>
            <person name="Ogata H."/>
            <person name="Sarno A.F."/>
            <person name="Shmutz J."/>
            <person name="Schroeder D."/>
            <person name="de Vargas C."/>
            <person name="Verret F."/>
            <person name="von Dassow P."/>
            <person name="Valentin K."/>
            <person name="Van de Peer Y."/>
            <person name="Wheeler G."/>
            <person name="Dacks J.B."/>
            <person name="Delwiche C.F."/>
            <person name="Dyhrman S.T."/>
            <person name="Glockner G."/>
            <person name="John U."/>
            <person name="Richards T."/>
            <person name="Worden A.Z."/>
            <person name="Zhang X."/>
            <person name="Grigoriev I.V."/>
            <person name="Allen A.E."/>
            <person name="Bidle K."/>
            <person name="Borodovsky M."/>
            <person name="Bowler C."/>
            <person name="Brownlee C."/>
            <person name="Cock J.M."/>
            <person name="Elias M."/>
            <person name="Gladyshev V.N."/>
            <person name="Groth M."/>
            <person name="Guda C."/>
            <person name="Hadaegh A."/>
            <person name="Iglesias-Rodriguez M.D."/>
            <person name="Jenkins J."/>
            <person name="Jones B.M."/>
            <person name="Lawson T."/>
            <person name="Leese F."/>
            <person name="Lindquist E."/>
            <person name="Lobanov A."/>
            <person name="Lomsadze A."/>
            <person name="Malik S.B."/>
            <person name="Marsh M.E."/>
            <person name="Mackinder L."/>
            <person name="Mock T."/>
            <person name="Mueller-Roeber B."/>
            <person name="Pagarete A."/>
            <person name="Parker M."/>
            <person name="Probert I."/>
            <person name="Quesneville H."/>
            <person name="Raines C."/>
            <person name="Rensing S.A."/>
            <person name="Riano-Pachon D.M."/>
            <person name="Richier S."/>
            <person name="Rokitta S."/>
            <person name="Shiraiwa Y."/>
            <person name="Soanes D.M."/>
            <person name="van der Giezen M."/>
            <person name="Wahlund T.M."/>
            <person name="Williams B."/>
            <person name="Wilson W."/>
            <person name="Wolfe G."/>
            <person name="Wurch L.L."/>
        </authorList>
    </citation>
    <scope>NUCLEOTIDE SEQUENCE</scope>
</reference>
<organism evidence="1 2">
    <name type="scientific">Emiliania huxleyi (strain CCMP1516)</name>
    <dbReference type="NCBI Taxonomy" id="280463"/>
    <lineage>
        <taxon>Eukaryota</taxon>
        <taxon>Haptista</taxon>
        <taxon>Haptophyta</taxon>
        <taxon>Prymnesiophyceae</taxon>
        <taxon>Isochrysidales</taxon>
        <taxon>Noelaerhabdaceae</taxon>
        <taxon>Emiliania</taxon>
    </lineage>
</organism>
<protein>
    <submittedName>
        <fullName evidence="1">Uncharacterized protein</fullName>
    </submittedName>
</protein>
<dbReference type="eggNOG" id="ENOG502SXG5">
    <property type="taxonomic scope" value="Eukaryota"/>
</dbReference>
<dbReference type="HOGENOM" id="CLU_981543_0_0_1"/>
<dbReference type="RefSeq" id="XP_005760806.1">
    <property type="nucleotide sequence ID" value="XM_005760749.1"/>
</dbReference>
<dbReference type="KEGG" id="ehx:EMIHUDRAFT_465582"/>